<reference evidence="1 2" key="2">
    <citation type="journal article" date="2022" name="Mol. Ecol. Resour.">
        <title>The genomes of chicory, endive, great burdock and yacon provide insights into Asteraceae paleo-polyploidization history and plant inulin production.</title>
        <authorList>
            <person name="Fan W."/>
            <person name="Wang S."/>
            <person name="Wang H."/>
            <person name="Wang A."/>
            <person name="Jiang F."/>
            <person name="Liu H."/>
            <person name="Zhao H."/>
            <person name="Xu D."/>
            <person name="Zhang Y."/>
        </authorList>
    </citation>
    <scope>NUCLEOTIDE SEQUENCE [LARGE SCALE GENOMIC DNA]</scope>
    <source>
        <strain evidence="2">cv. Yunnan</strain>
        <tissue evidence="1">Leaves</tissue>
    </source>
</reference>
<keyword evidence="2" id="KW-1185">Reference proteome</keyword>
<protein>
    <submittedName>
        <fullName evidence="1">Uncharacterized protein</fullName>
    </submittedName>
</protein>
<evidence type="ECO:0000313" key="2">
    <source>
        <dbReference type="Proteomes" id="UP001056120"/>
    </source>
</evidence>
<accession>A0ACB9K5D1</accession>
<evidence type="ECO:0000313" key="1">
    <source>
        <dbReference type="EMBL" id="KAI3827474.1"/>
    </source>
</evidence>
<dbReference type="Proteomes" id="UP001056120">
    <property type="component" value="Linkage Group LG01"/>
</dbReference>
<reference evidence="2" key="1">
    <citation type="journal article" date="2022" name="Mol. Ecol. Resour.">
        <title>The genomes of chicory, endive, great burdock and yacon provide insights into Asteraceae palaeo-polyploidization history and plant inulin production.</title>
        <authorList>
            <person name="Fan W."/>
            <person name="Wang S."/>
            <person name="Wang H."/>
            <person name="Wang A."/>
            <person name="Jiang F."/>
            <person name="Liu H."/>
            <person name="Zhao H."/>
            <person name="Xu D."/>
            <person name="Zhang Y."/>
        </authorList>
    </citation>
    <scope>NUCLEOTIDE SEQUENCE [LARGE SCALE GENOMIC DNA]</scope>
    <source>
        <strain evidence="2">cv. Yunnan</strain>
    </source>
</reference>
<sequence length="88" mass="9379">MMMVRVVAHSSGFEYGGGDEIMAAADDDSSFGDGDAGLDGDVIKAAVTHGSFEGWCPQRLYVTSRDAYWPVIVSQDPPIRTVEAIGIL</sequence>
<dbReference type="EMBL" id="CM042018">
    <property type="protein sequence ID" value="KAI3827474.1"/>
    <property type="molecule type" value="Genomic_DNA"/>
</dbReference>
<name>A0ACB9K5D1_9ASTR</name>
<organism evidence="1 2">
    <name type="scientific">Smallanthus sonchifolius</name>
    <dbReference type="NCBI Taxonomy" id="185202"/>
    <lineage>
        <taxon>Eukaryota</taxon>
        <taxon>Viridiplantae</taxon>
        <taxon>Streptophyta</taxon>
        <taxon>Embryophyta</taxon>
        <taxon>Tracheophyta</taxon>
        <taxon>Spermatophyta</taxon>
        <taxon>Magnoliopsida</taxon>
        <taxon>eudicotyledons</taxon>
        <taxon>Gunneridae</taxon>
        <taxon>Pentapetalae</taxon>
        <taxon>asterids</taxon>
        <taxon>campanulids</taxon>
        <taxon>Asterales</taxon>
        <taxon>Asteraceae</taxon>
        <taxon>Asteroideae</taxon>
        <taxon>Heliantheae alliance</taxon>
        <taxon>Millerieae</taxon>
        <taxon>Smallanthus</taxon>
    </lineage>
</organism>
<gene>
    <name evidence="1" type="ORF">L1987_01550</name>
</gene>
<proteinExistence type="predicted"/>
<comment type="caution">
    <text evidence="1">The sequence shown here is derived from an EMBL/GenBank/DDBJ whole genome shotgun (WGS) entry which is preliminary data.</text>
</comment>